<dbReference type="Gene3D" id="2.60.40.1660">
    <property type="entry name" value="Na, k-atpase alpha subunit"/>
    <property type="match status" value="1"/>
</dbReference>
<dbReference type="Proteomes" id="UP000822476">
    <property type="component" value="Unassembled WGS sequence"/>
</dbReference>
<evidence type="ECO:0008006" key="10">
    <source>
        <dbReference type="Google" id="ProtNLM"/>
    </source>
</evidence>
<dbReference type="Pfam" id="PF00287">
    <property type="entry name" value="Na_K-ATPase"/>
    <property type="match status" value="1"/>
</dbReference>
<comment type="caution">
    <text evidence="8">The sequence shown here is derived from an EMBL/GenBank/DDBJ whole genome shotgun (WGS) entry which is preliminary data.</text>
</comment>
<dbReference type="GO" id="GO:0036376">
    <property type="term" value="P:sodium ion export across plasma membrane"/>
    <property type="evidence" value="ECO:0007669"/>
    <property type="project" value="TreeGrafter"/>
</dbReference>
<evidence type="ECO:0000313" key="9">
    <source>
        <dbReference type="Proteomes" id="UP000822476"/>
    </source>
</evidence>
<dbReference type="AlphaFoldDB" id="A0A8S9YPZ4"/>
<evidence type="ECO:0000256" key="7">
    <source>
        <dbReference type="SAM" id="Phobius"/>
    </source>
</evidence>
<accession>A0A8S9YPZ4</accession>
<keyword evidence="6 7" id="KW-0472">Membrane</keyword>
<organism evidence="8 9">
    <name type="scientific">Paragonimus skrjabini miyazakii</name>
    <dbReference type="NCBI Taxonomy" id="59628"/>
    <lineage>
        <taxon>Eukaryota</taxon>
        <taxon>Metazoa</taxon>
        <taxon>Spiralia</taxon>
        <taxon>Lophotrochozoa</taxon>
        <taxon>Platyhelminthes</taxon>
        <taxon>Trematoda</taxon>
        <taxon>Digenea</taxon>
        <taxon>Plagiorchiida</taxon>
        <taxon>Troglotremata</taxon>
        <taxon>Troglotrematidae</taxon>
        <taxon>Paragonimus</taxon>
    </lineage>
</organism>
<keyword evidence="5 7" id="KW-1133">Transmembrane helix</keyword>
<dbReference type="PANTHER" id="PTHR11523">
    <property type="entry name" value="SODIUM/POTASSIUM-DEPENDENT ATPASE BETA SUBUNIT"/>
    <property type="match status" value="1"/>
</dbReference>
<evidence type="ECO:0000256" key="2">
    <source>
        <dbReference type="ARBA" id="ARBA00005876"/>
    </source>
</evidence>
<evidence type="ECO:0000256" key="5">
    <source>
        <dbReference type="ARBA" id="ARBA00022989"/>
    </source>
</evidence>
<keyword evidence="3 7" id="KW-0812">Transmembrane</keyword>
<dbReference type="OrthoDB" id="5912413at2759"/>
<evidence type="ECO:0000256" key="1">
    <source>
        <dbReference type="ARBA" id="ARBA00004606"/>
    </source>
</evidence>
<protein>
    <recommendedName>
        <fullName evidence="10">Sodium/potassium-transporting ATPase subunit beta</fullName>
    </recommendedName>
</protein>
<evidence type="ECO:0000256" key="4">
    <source>
        <dbReference type="ARBA" id="ARBA00022968"/>
    </source>
</evidence>
<dbReference type="GO" id="GO:0001671">
    <property type="term" value="F:ATPase activator activity"/>
    <property type="evidence" value="ECO:0007669"/>
    <property type="project" value="TreeGrafter"/>
</dbReference>
<keyword evidence="9" id="KW-1185">Reference proteome</keyword>
<gene>
    <name evidence="8" type="ORF">EG68_05706</name>
</gene>
<dbReference type="EMBL" id="JTDE01002710">
    <property type="protein sequence ID" value="KAF7256995.1"/>
    <property type="molecule type" value="Genomic_DNA"/>
</dbReference>
<dbReference type="GO" id="GO:0030007">
    <property type="term" value="P:intracellular potassium ion homeostasis"/>
    <property type="evidence" value="ECO:0007669"/>
    <property type="project" value="TreeGrafter"/>
</dbReference>
<name>A0A8S9YPZ4_9TREM</name>
<comment type="similarity">
    <text evidence="2">Belongs to the X(+)/potassium ATPases subunit beta family.</text>
</comment>
<feature type="transmembrane region" description="Helical" evidence="7">
    <location>
        <begin position="39"/>
        <end position="65"/>
    </location>
</feature>
<reference evidence="8" key="1">
    <citation type="submission" date="2019-07" db="EMBL/GenBank/DDBJ databases">
        <title>Annotation for the trematode Paragonimus miyazaki's.</title>
        <authorList>
            <person name="Choi Y.-J."/>
        </authorList>
    </citation>
    <scope>NUCLEOTIDE SEQUENCE</scope>
    <source>
        <strain evidence="8">Japan</strain>
    </source>
</reference>
<comment type="subcellular location">
    <subcellularLocation>
        <location evidence="1">Membrane</location>
        <topology evidence="1">Single-pass type II membrane protein</topology>
    </subcellularLocation>
</comment>
<dbReference type="GO" id="GO:1990573">
    <property type="term" value="P:potassium ion import across plasma membrane"/>
    <property type="evidence" value="ECO:0007669"/>
    <property type="project" value="TreeGrafter"/>
</dbReference>
<dbReference type="InterPro" id="IPR038702">
    <property type="entry name" value="Na/K_ATPase_sub_beta_sf"/>
</dbReference>
<sequence length="287" mass="32232">MVDKKENQLPRSKRILKIIYNRDEKTVLGRTCQSWALILLYYVIAYLFLAGFFIGMISVFMYGYVHEDSPSLTGLQSILKLNPGLSFAPRLDRGHTLLQFSIHGSSKNAPYLERMRVLFEKYKPSQNNTECQDGITGSNFPDVPCRFPLDSLGPCSKPEEALSQGQPCVYLKLNKIFGWLPSLVNDTNFPTAMIECAGQNSFDKKLLGEPVYHPEFVSPDGKKYAMINNTYFPFINQDGYQVPLTAVQFPAIKPSTLVLVECSVRGLKEVTSSVTFEITVDKNTATA</sequence>
<evidence type="ECO:0000256" key="3">
    <source>
        <dbReference type="ARBA" id="ARBA00022692"/>
    </source>
</evidence>
<dbReference type="InterPro" id="IPR000402">
    <property type="entry name" value="Na/K_ATPase_sub_beta"/>
</dbReference>
<evidence type="ECO:0000256" key="6">
    <source>
        <dbReference type="ARBA" id="ARBA00023136"/>
    </source>
</evidence>
<dbReference type="PANTHER" id="PTHR11523:SF28">
    <property type="entry name" value="NA_K-ATPASE BETA SUBUNIT ISOFORM 4-RELATED"/>
    <property type="match status" value="1"/>
</dbReference>
<evidence type="ECO:0000313" key="8">
    <source>
        <dbReference type="EMBL" id="KAF7256995.1"/>
    </source>
</evidence>
<keyword evidence="4" id="KW-0735">Signal-anchor</keyword>
<proteinExistence type="inferred from homology"/>
<dbReference type="GO" id="GO:0006883">
    <property type="term" value="P:intracellular sodium ion homeostasis"/>
    <property type="evidence" value="ECO:0007669"/>
    <property type="project" value="TreeGrafter"/>
</dbReference>
<dbReference type="GO" id="GO:0005890">
    <property type="term" value="C:sodium:potassium-exchanging ATPase complex"/>
    <property type="evidence" value="ECO:0007669"/>
    <property type="project" value="InterPro"/>
</dbReference>